<keyword evidence="6" id="KW-0175">Coiled coil</keyword>
<comment type="subcellular location">
    <subcellularLocation>
        <location evidence="1">Chromosome</location>
        <location evidence="1">Centromere</location>
    </subcellularLocation>
</comment>
<dbReference type="AlphaFoldDB" id="A0A093QD98"/>
<evidence type="ECO:0000313" key="11">
    <source>
        <dbReference type="Proteomes" id="UP000053258"/>
    </source>
</evidence>
<comment type="similarity">
    <text evidence="2">Belongs to the shugoshin family.</text>
</comment>
<dbReference type="GO" id="GO:0000776">
    <property type="term" value="C:kinetochore"/>
    <property type="evidence" value="ECO:0007669"/>
    <property type="project" value="TreeGrafter"/>
</dbReference>
<evidence type="ECO:0000256" key="1">
    <source>
        <dbReference type="ARBA" id="ARBA00004584"/>
    </source>
</evidence>
<evidence type="ECO:0000256" key="8">
    <source>
        <dbReference type="ARBA" id="ARBA00023328"/>
    </source>
</evidence>
<dbReference type="Proteomes" id="UP000053258">
    <property type="component" value="Unassembled WGS sequence"/>
</dbReference>
<evidence type="ECO:0000256" key="5">
    <source>
        <dbReference type="ARBA" id="ARBA00022829"/>
    </source>
</evidence>
<dbReference type="GO" id="GO:0007059">
    <property type="term" value="P:chromosome segregation"/>
    <property type="evidence" value="ECO:0007669"/>
    <property type="project" value="UniProtKB-KW"/>
</dbReference>
<evidence type="ECO:0000256" key="2">
    <source>
        <dbReference type="ARBA" id="ARBA00010845"/>
    </source>
</evidence>
<reference evidence="10 11" key="1">
    <citation type="submission" date="2014-06" db="EMBL/GenBank/DDBJ databases">
        <title>Genome evolution of avian class.</title>
        <authorList>
            <person name="Zhang G."/>
            <person name="Li C."/>
        </authorList>
    </citation>
    <scope>NUCLEOTIDE SEQUENCE [LARGE SCALE GENOMIC DNA]</scope>
    <source>
        <strain evidence="10">BGI_N305</strain>
    </source>
</reference>
<feature type="compositionally biased region" description="Polar residues" evidence="9">
    <location>
        <begin position="87"/>
        <end position="96"/>
    </location>
</feature>
<dbReference type="OrthoDB" id="5990092at2759"/>
<dbReference type="GO" id="GO:0051177">
    <property type="term" value="P:meiotic sister chromatid cohesion"/>
    <property type="evidence" value="ECO:0007669"/>
    <property type="project" value="TreeGrafter"/>
</dbReference>
<keyword evidence="3" id="KW-0158">Chromosome</keyword>
<keyword evidence="11" id="KW-1185">Reference proteome</keyword>
<keyword evidence="4" id="KW-0132">Cell division</keyword>
<evidence type="ECO:0000256" key="7">
    <source>
        <dbReference type="ARBA" id="ARBA00023306"/>
    </source>
</evidence>
<evidence type="ECO:0000256" key="4">
    <source>
        <dbReference type="ARBA" id="ARBA00022618"/>
    </source>
</evidence>
<dbReference type="GO" id="GO:0051301">
    <property type="term" value="P:cell division"/>
    <property type="evidence" value="ECO:0007669"/>
    <property type="project" value="UniProtKB-KW"/>
</dbReference>
<feature type="region of interest" description="Disordered" evidence="9">
    <location>
        <begin position="29"/>
        <end position="121"/>
    </location>
</feature>
<dbReference type="PANTHER" id="PTHR21577:SF3">
    <property type="entry name" value="SHUGOSHIN 1-RELATED"/>
    <property type="match status" value="1"/>
</dbReference>
<gene>
    <name evidence="10" type="ORF">N305_06684</name>
</gene>
<name>A0A093QD98_9PASS</name>
<keyword evidence="7" id="KW-0131">Cell cycle</keyword>
<evidence type="ECO:0000313" key="10">
    <source>
        <dbReference type="EMBL" id="KFW86943.1"/>
    </source>
</evidence>
<dbReference type="InterPro" id="IPR038889">
    <property type="entry name" value="Shugoshin1/2"/>
</dbReference>
<evidence type="ECO:0000256" key="3">
    <source>
        <dbReference type="ARBA" id="ARBA00022454"/>
    </source>
</evidence>
<evidence type="ECO:0000256" key="9">
    <source>
        <dbReference type="SAM" id="MobiDB-lite"/>
    </source>
</evidence>
<feature type="compositionally biased region" description="Low complexity" evidence="9">
    <location>
        <begin position="68"/>
        <end position="78"/>
    </location>
</feature>
<proteinExistence type="inferred from homology"/>
<evidence type="ECO:0000256" key="6">
    <source>
        <dbReference type="ARBA" id="ARBA00023054"/>
    </source>
</evidence>
<dbReference type="EMBL" id="KL672766">
    <property type="protein sequence ID" value="KFW86943.1"/>
    <property type="molecule type" value="Genomic_DNA"/>
</dbReference>
<accession>A0A093QD98</accession>
<dbReference type="PANTHER" id="PTHR21577">
    <property type="entry name" value="SHUGOSHIN"/>
    <property type="match status" value="1"/>
</dbReference>
<keyword evidence="5" id="KW-0159">Chromosome partition</keyword>
<feature type="non-terminal residue" evidence="10">
    <location>
        <position position="121"/>
    </location>
</feature>
<protein>
    <submittedName>
        <fullName evidence="10">Uncharacterized protein</fullName>
    </submittedName>
</protein>
<organism evidence="10 11">
    <name type="scientific">Manacus vitellinus</name>
    <name type="common">golden-collared manakin</name>
    <dbReference type="NCBI Taxonomy" id="328815"/>
    <lineage>
        <taxon>Eukaryota</taxon>
        <taxon>Metazoa</taxon>
        <taxon>Chordata</taxon>
        <taxon>Craniata</taxon>
        <taxon>Vertebrata</taxon>
        <taxon>Euteleostomi</taxon>
        <taxon>Archelosauria</taxon>
        <taxon>Archosauria</taxon>
        <taxon>Dinosauria</taxon>
        <taxon>Saurischia</taxon>
        <taxon>Theropoda</taxon>
        <taxon>Coelurosauria</taxon>
        <taxon>Aves</taxon>
        <taxon>Neognathae</taxon>
        <taxon>Neoaves</taxon>
        <taxon>Telluraves</taxon>
        <taxon>Australaves</taxon>
        <taxon>Passeriformes</taxon>
        <taxon>Pipridae</taxon>
        <taxon>Manacus</taxon>
    </lineage>
</organism>
<keyword evidence="8" id="KW-0137">Centromere</keyword>
<sequence>MDLPNNLESSSMTSCAASLVSSRLTEVPVSKSLSAEGNRMPEKSPVWLKSSLIFKEKTTEEIPGETNSQSSSQSSSSQEPEIRPLQDLNNTRILSCSISEEVSERSSRRRRKPACYKEPKL</sequence>